<comment type="caution">
    <text evidence="4">The sequence shown here is derived from an EMBL/GenBank/DDBJ whole genome shotgun (WGS) entry which is preliminary data.</text>
</comment>
<feature type="region of interest" description="Disordered" evidence="1">
    <location>
        <begin position="1"/>
        <end position="30"/>
    </location>
</feature>
<dbReference type="AlphaFoldDB" id="A0A918LC97"/>
<dbReference type="PANTHER" id="PTHR19372">
    <property type="entry name" value="SULFITE REDUCTASE"/>
    <property type="match status" value="1"/>
</dbReference>
<dbReference type="InterPro" id="IPR036374">
    <property type="entry name" value="OxRdtase_Mopterin-bd_sf"/>
</dbReference>
<proteinExistence type="predicted"/>
<reference evidence="4" key="1">
    <citation type="journal article" date="2014" name="Int. J. Syst. Evol. Microbiol.">
        <title>Complete genome sequence of Corynebacterium casei LMG S-19264T (=DSM 44701T), isolated from a smear-ripened cheese.</title>
        <authorList>
            <consortium name="US DOE Joint Genome Institute (JGI-PGF)"/>
            <person name="Walter F."/>
            <person name="Albersmeier A."/>
            <person name="Kalinowski J."/>
            <person name="Ruckert C."/>
        </authorList>
    </citation>
    <scope>NUCLEOTIDE SEQUENCE</scope>
    <source>
        <strain evidence="4">JCM 4386</strain>
    </source>
</reference>
<feature type="transmembrane region" description="Helical" evidence="2">
    <location>
        <begin position="93"/>
        <end position="113"/>
    </location>
</feature>
<organism evidence="4 5">
    <name type="scientific">Streptomyces humidus</name>
    <dbReference type="NCBI Taxonomy" id="52259"/>
    <lineage>
        <taxon>Bacteria</taxon>
        <taxon>Bacillati</taxon>
        <taxon>Actinomycetota</taxon>
        <taxon>Actinomycetes</taxon>
        <taxon>Kitasatosporales</taxon>
        <taxon>Streptomycetaceae</taxon>
        <taxon>Streptomyces</taxon>
    </lineage>
</organism>
<dbReference type="InterPro" id="IPR014756">
    <property type="entry name" value="Ig_E-set"/>
</dbReference>
<protein>
    <submittedName>
        <fullName evidence="4">Oxidoreductase</fullName>
    </submittedName>
</protein>
<keyword evidence="2" id="KW-0812">Transmembrane</keyword>
<dbReference type="Gene3D" id="2.60.40.650">
    <property type="match status" value="1"/>
</dbReference>
<dbReference type="GO" id="GO:0020037">
    <property type="term" value="F:heme binding"/>
    <property type="evidence" value="ECO:0007669"/>
    <property type="project" value="TreeGrafter"/>
</dbReference>
<feature type="domain" description="Oxidoreductase molybdopterin-binding" evidence="3">
    <location>
        <begin position="314"/>
        <end position="468"/>
    </location>
</feature>
<dbReference type="Pfam" id="PF00174">
    <property type="entry name" value="Oxidored_molyb"/>
    <property type="match status" value="1"/>
</dbReference>
<feature type="compositionally biased region" description="Basic and acidic residues" evidence="1">
    <location>
        <begin position="15"/>
        <end position="25"/>
    </location>
</feature>
<dbReference type="SUPFAM" id="SSF56524">
    <property type="entry name" value="Oxidoreductase molybdopterin-binding domain"/>
    <property type="match status" value="1"/>
</dbReference>
<dbReference type="PANTHER" id="PTHR19372:SF7">
    <property type="entry name" value="SULFITE OXIDASE, MITOCHONDRIAL"/>
    <property type="match status" value="1"/>
</dbReference>
<accession>A0A918LC97</accession>
<dbReference type="GO" id="GO:0006790">
    <property type="term" value="P:sulfur compound metabolic process"/>
    <property type="evidence" value="ECO:0007669"/>
    <property type="project" value="TreeGrafter"/>
</dbReference>
<feature type="region of interest" description="Disordered" evidence="1">
    <location>
        <begin position="173"/>
        <end position="227"/>
    </location>
</feature>
<dbReference type="CDD" id="cd02110">
    <property type="entry name" value="SO_family_Moco_dimer"/>
    <property type="match status" value="1"/>
</dbReference>
<keyword evidence="2" id="KW-1133">Transmembrane helix</keyword>
<evidence type="ECO:0000313" key="4">
    <source>
        <dbReference type="EMBL" id="GGS30298.1"/>
    </source>
</evidence>
<feature type="transmembrane region" description="Helical" evidence="2">
    <location>
        <begin position="33"/>
        <end position="57"/>
    </location>
</feature>
<dbReference type="InterPro" id="IPR000572">
    <property type="entry name" value="OxRdtase_Mopterin-bd_dom"/>
</dbReference>
<evidence type="ECO:0000256" key="1">
    <source>
        <dbReference type="SAM" id="MobiDB-lite"/>
    </source>
</evidence>
<dbReference type="GO" id="GO:0008482">
    <property type="term" value="F:sulfite oxidase activity"/>
    <property type="evidence" value="ECO:0007669"/>
    <property type="project" value="TreeGrafter"/>
</dbReference>
<keyword evidence="2" id="KW-0472">Membrane</keyword>
<dbReference type="EMBL" id="BMTL01000064">
    <property type="protein sequence ID" value="GGS30298.1"/>
    <property type="molecule type" value="Genomic_DNA"/>
</dbReference>
<evidence type="ECO:0000259" key="3">
    <source>
        <dbReference type="Pfam" id="PF00174"/>
    </source>
</evidence>
<dbReference type="Gene3D" id="3.90.420.10">
    <property type="entry name" value="Oxidoreductase, molybdopterin-binding domain"/>
    <property type="match status" value="1"/>
</dbReference>
<feature type="transmembrane region" description="Helical" evidence="2">
    <location>
        <begin position="148"/>
        <end position="166"/>
    </location>
</feature>
<dbReference type="GO" id="GO:0043546">
    <property type="term" value="F:molybdopterin cofactor binding"/>
    <property type="evidence" value="ECO:0007669"/>
    <property type="project" value="TreeGrafter"/>
</dbReference>
<dbReference type="Proteomes" id="UP000606194">
    <property type="component" value="Unassembled WGS sequence"/>
</dbReference>
<feature type="transmembrane region" description="Helical" evidence="2">
    <location>
        <begin position="120"/>
        <end position="136"/>
    </location>
</feature>
<keyword evidence="5" id="KW-1185">Reference proteome</keyword>
<dbReference type="SUPFAM" id="SSF81296">
    <property type="entry name" value="E set domains"/>
    <property type="match status" value="1"/>
</dbReference>
<gene>
    <name evidence="4" type="ORF">GCM10010269_81070</name>
</gene>
<sequence>MGSTNPPGRRNRIPRVTENEKEPHGRSGPTRPLLGALGGALAGFTALAVAELVSVAVRPQASPVVAVGGAAIDRTPSAVKDWAIRNFGTDDKLVLQLGILAVLALCALGLGTAALRFRRAGAAGVLLFGAVGALAATGRPDSTGVADALPSVAGAVVGAVLLYVLTGRLAPRKPASGTEGPARPGAEGVRRGSVAAADAGAETDRHATAASAGTGGERDRRDTAAVAGGAEWDRRGFVVVAGAAALASAGAGLLGRTLNASRGEGAVAYRDRLVLPRPASAAPAVPRGAAPRIPGISSFTTPNADFYRVDTALVVPKVDATAWRLRIHGRGVGRPLTLTFDDLLRRELIERDITLTCVSNEVGGPYVGNARWIGVRLADLLAECGVKPPSKGGPADQLVARSVDGMTIGSPVEDLMDGRDALLAVGMNGEPLPFAHGFPVRMVVPGLYGFVSACKWIEDIELTTFDSYDPYWVERGWARQAPVKTQSRIDTPKPFARPRAGTVMIAGVAWAQHRGIDKVEVRIDDGPWRPARLAAEDSRDTWRQWTCPWQATKGGHTLTVRATDRTGRVQSEKRARTIPDGADGQHSVVVTVD</sequence>
<reference evidence="4" key="2">
    <citation type="submission" date="2020-09" db="EMBL/GenBank/DDBJ databases">
        <authorList>
            <person name="Sun Q."/>
            <person name="Ohkuma M."/>
        </authorList>
    </citation>
    <scope>NUCLEOTIDE SEQUENCE</scope>
    <source>
        <strain evidence="4">JCM 4386</strain>
    </source>
</reference>
<name>A0A918LC97_9ACTN</name>
<evidence type="ECO:0000313" key="5">
    <source>
        <dbReference type="Proteomes" id="UP000606194"/>
    </source>
</evidence>
<evidence type="ECO:0000256" key="2">
    <source>
        <dbReference type="SAM" id="Phobius"/>
    </source>
</evidence>